<dbReference type="EMBL" id="DF847215">
    <property type="protein sequence ID" value="GAT51463.1"/>
    <property type="molecule type" value="Genomic_DNA"/>
</dbReference>
<proteinExistence type="predicted"/>
<evidence type="ECO:0008006" key="9">
    <source>
        <dbReference type="Google" id="ProtNLM"/>
    </source>
</evidence>
<dbReference type="CDD" id="cd12148">
    <property type="entry name" value="fungal_TF_MHR"/>
    <property type="match status" value="1"/>
</dbReference>
<protein>
    <recommendedName>
        <fullName evidence="9">Transcription factor domain-containing protein</fullName>
    </recommendedName>
</protein>
<name>A0ABQ0LK09_MYCCL</name>
<evidence type="ECO:0000256" key="6">
    <source>
        <dbReference type="SAM" id="MobiDB-lite"/>
    </source>
</evidence>
<evidence type="ECO:0000256" key="2">
    <source>
        <dbReference type="ARBA" id="ARBA00022723"/>
    </source>
</evidence>
<dbReference type="InterPro" id="IPR050815">
    <property type="entry name" value="TF_fung"/>
</dbReference>
<keyword evidence="2" id="KW-0479">Metal-binding</keyword>
<keyword evidence="4" id="KW-0804">Transcription</keyword>
<accession>A0ABQ0LK09</accession>
<dbReference type="Proteomes" id="UP000815677">
    <property type="component" value="Unassembled WGS sequence"/>
</dbReference>
<comment type="subcellular location">
    <subcellularLocation>
        <location evidence="1">Nucleus</location>
    </subcellularLocation>
</comment>
<feature type="compositionally biased region" description="Basic and acidic residues" evidence="6">
    <location>
        <begin position="26"/>
        <end position="37"/>
    </location>
</feature>
<feature type="region of interest" description="Disordered" evidence="6">
    <location>
        <begin position="1"/>
        <end position="45"/>
    </location>
</feature>
<keyword evidence="8" id="KW-1185">Reference proteome</keyword>
<evidence type="ECO:0000313" key="7">
    <source>
        <dbReference type="EMBL" id="GAT51463.1"/>
    </source>
</evidence>
<evidence type="ECO:0000313" key="8">
    <source>
        <dbReference type="Proteomes" id="UP000815677"/>
    </source>
</evidence>
<dbReference type="PANTHER" id="PTHR47338:SF5">
    <property type="entry name" value="ZN(II)2CYS6 TRANSCRIPTION FACTOR (EUROFUNG)"/>
    <property type="match status" value="1"/>
</dbReference>
<keyword evidence="3" id="KW-0805">Transcription regulation</keyword>
<evidence type="ECO:0000256" key="3">
    <source>
        <dbReference type="ARBA" id="ARBA00023015"/>
    </source>
</evidence>
<evidence type="ECO:0000256" key="1">
    <source>
        <dbReference type="ARBA" id="ARBA00004123"/>
    </source>
</evidence>
<dbReference type="PANTHER" id="PTHR47338">
    <property type="entry name" value="ZN(II)2CYS6 TRANSCRIPTION FACTOR (EUROFUNG)-RELATED"/>
    <property type="match status" value="1"/>
</dbReference>
<gene>
    <name evidence="7" type="ORF">MCHLO_08605</name>
</gene>
<sequence>MPWKLRGVRLSSPPPPPRQSPLTDSSNERDSRWREETAPETPGDIVSAQGLRELQGCDGRRPACSACILRPPRSKIPCQYSYTAPDDDLGELDAEEVLLLQPGLSVITDSPSSPMSAPHAHVSASCLVSPAEYVFDAGRADGAIASTSRASDVGGDRNTIEVFLMRFNDSPLFFLDPDSLRAATLASGPDLPPANQTSPILLDVIRLWHRRISYPNAGRSDIDYARTVFARKSGSLQNIAPRNHPPEARLVMEDLQAEVLRSYYCLDVGMPEEGRHHCERAVVLALYAGIVGPPPIHTRFTSPQLGSMLVHSSEAREAFWALLFLSNMWVPVAGLPSSIESSIENFLNAWPESDTADPFSTICITLRTVEPGSWHKRPPSRLLVESVTLFERIVSFCEREKASGIPNPKYFAFMRQRLEETRARHGALPPASSFAGPSVQMLFLGRCLIHLALIRLHTSLNRGNSDEDSRRTAAAAVMQVTQDVVRASSFEWTYAEPAFGPVISMVCDIYASNADRAARADIQDLLALLSRLSQLSPTIENSYLATYMALPTWAIAEAC</sequence>
<organism evidence="7 8">
    <name type="scientific">Mycena chlorophos</name>
    <name type="common">Agaric fungus</name>
    <name type="synonym">Agaricus chlorophos</name>
    <dbReference type="NCBI Taxonomy" id="658473"/>
    <lineage>
        <taxon>Eukaryota</taxon>
        <taxon>Fungi</taxon>
        <taxon>Dikarya</taxon>
        <taxon>Basidiomycota</taxon>
        <taxon>Agaricomycotina</taxon>
        <taxon>Agaricomycetes</taxon>
        <taxon>Agaricomycetidae</taxon>
        <taxon>Agaricales</taxon>
        <taxon>Marasmiineae</taxon>
        <taxon>Mycenaceae</taxon>
        <taxon>Mycena</taxon>
    </lineage>
</organism>
<evidence type="ECO:0000256" key="4">
    <source>
        <dbReference type="ARBA" id="ARBA00023163"/>
    </source>
</evidence>
<evidence type="ECO:0000256" key="5">
    <source>
        <dbReference type="ARBA" id="ARBA00023242"/>
    </source>
</evidence>
<reference evidence="7" key="1">
    <citation type="submission" date="2014-09" db="EMBL/GenBank/DDBJ databases">
        <title>Genome sequence of the luminous mushroom Mycena chlorophos for searching fungal bioluminescence genes.</title>
        <authorList>
            <person name="Tanaka Y."/>
            <person name="Kasuga D."/>
            <person name="Oba Y."/>
            <person name="Hase S."/>
            <person name="Sato K."/>
            <person name="Oba Y."/>
            <person name="Sakakibara Y."/>
        </authorList>
    </citation>
    <scope>NUCLEOTIDE SEQUENCE</scope>
</reference>
<dbReference type="CDD" id="cd00067">
    <property type="entry name" value="GAL4"/>
    <property type="match status" value="1"/>
</dbReference>
<keyword evidence="5" id="KW-0539">Nucleus</keyword>
<dbReference type="InterPro" id="IPR001138">
    <property type="entry name" value="Zn2Cys6_DnaBD"/>
</dbReference>